<evidence type="ECO:0008006" key="3">
    <source>
        <dbReference type="Google" id="ProtNLM"/>
    </source>
</evidence>
<dbReference type="OrthoDB" id="8914041at2"/>
<keyword evidence="2" id="KW-1185">Reference proteome</keyword>
<dbReference type="EMBL" id="QQAH01000001">
    <property type="protein sequence ID" value="RDD83561.1"/>
    <property type="molecule type" value="Genomic_DNA"/>
</dbReference>
<accession>A0A369USR5</accession>
<evidence type="ECO:0000313" key="1">
    <source>
        <dbReference type="EMBL" id="RDD83561.1"/>
    </source>
</evidence>
<comment type="caution">
    <text evidence="1">The sequence shown here is derived from an EMBL/GenBank/DDBJ whole genome shotgun (WGS) entry which is preliminary data.</text>
</comment>
<evidence type="ECO:0000313" key="2">
    <source>
        <dbReference type="Proteomes" id="UP000253782"/>
    </source>
</evidence>
<protein>
    <recommendedName>
        <fullName evidence="3">DUF4259 domain-containing protein</fullName>
    </recommendedName>
</protein>
<proteinExistence type="predicted"/>
<gene>
    <name evidence="1" type="ORF">DVJ77_03010</name>
</gene>
<dbReference type="Proteomes" id="UP000253782">
    <property type="component" value="Unassembled WGS sequence"/>
</dbReference>
<organism evidence="1 2">
    <name type="scientific">Dyella tabacisoli</name>
    <dbReference type="NCBI Taxonomy" id="2282381"/>
    <lineage>
        <taxon>Bacteria</taxon>
        <taxon>Pseudomonadati</taxon>
        <taxon>Pseudomonadota</taxon>
        <taxon>Gammaproteobacteria</taxon>
        <taxon>Lysobacterales</taxon>
        <taxon>Rhodanobacteraceae</taxon>
        <taxon>Dyella</taxon>
    </lineage>
</organism>
<name>A0A369USR5_9GAMM</name>
<dbReference type="AlphaFoldDB" id="A0A369USR5"/>
<reference evidence="1 2" key="1">
    <citation type="submission" date="2018-07" db="EMBL/GenBank/DDBJ databases">
        <title>Dyella tabacisoli L4-6T, whole genome shotgun sequence.</title>
        <authorList>
            <person name="Zhou X.-K."/>
            <person name="Li W.-J."/>
            <person name="Duan Y.-Q."/>
        </authorList>
    </citation>
    <scope>NUCLEOTIDE SEQUENCE [LARGE SCALE GENOMIC DNA]</scope>
    <source>
        <strain evidence="1 2">L4-6</strain>
    </source>
</reference>
<sequence>MGTWGSGLYSGDFAMDLRTTVGAVARLPYDADRLVDILCETEPGAANDSTHEDHLTFWLIVADQFAKRGIVCDRVRENALQIIDNGADIARLQELGMNEPGLRKRRNQLQNVRTRIAAANAAKPRAVLKKPQPLLMDVGDVIAYPIRRGAPINPYYTTIRMENGRPWIQDGWGVAVIIDRGRAFEFLSWYRPLTMAEASNEKPPLDSLRGNVRWRLQQPGTCSASHFKRMEIEKIGSLAIDPGKLKNLWPRLSPGTLHAASDISLGNNLRATPHGEEEPKRFKRQDLITSLEQMLCDEHRPAT</sequence>